<comment type="caution">
    <text evidence="1">The sequence shown here is derived from an EMBL/GenBank/DDBJ whole genome shotgun (WGS) entry which is preliminary data.</text>
</comment>
<proteinExistence type="predicted"/>
<accession>A0ACB9Z0Y4</accession>
<evidence type="ECO:0000313" key="1">
    <source>
        <dbReference type="EMBL" id="KAI4864947.1"/>
    </source>
</evidence>
<keyword evidence="2" id="KW-1185">Reference proteome</keyword>
<dbReference type="Proteomes" id="UP001497700">
    <property type="component" value="Unassembled WGS sequence"/>
</dbReference>
<reference evidence="1 2" key="1">
    <citation type="journal article" date="2022" name="New Phytol.">
        <title>Ecological generalism drives hyperdiversity of secondary metabolite gene clusters in xylarialean endophytes.</title>
        <authorList>
            <person name="Franco M.E.E."/>
            <person name="Wisecaver J.H."/>
            <person name="Arnold A.E."/>
            <person name="Ju Y.M."/>
            <person name="Slot J.C."/>
            <person name="Ahrendt S."/>
            <person name="Moore L.P."/>
            <person name="Eastman K.E."/>
            <person name="Scott K."/>
            <person name="Konkel Z."/>
            <person name="Mondo S.J."/>
            <person name="Kuo A."/>
            <person name="Hayes R.D."/>
            <person name="Haridas S."/>
            <person name="Andreopoulos B."/>
            <person name="Riley R."/>
            <person name="LaButti K."/>
            <person name="Pangilinan J."/>
            <person name="Lipzen A."/>
            <person name="Amirebrahimi M."/>
            <person name="Yan J."/>
            <person name="Adam C."/>
            <person name="Keymanesh K."/>
            <person name="Ng V."/>
            <person name="Louie K."/>
            <person name="Northen T."/>
            <person name="Drula E."/>
            <person name="Henrissat B."/>
            <person name="Hsieh H.M."/>
            <person name="Youens-Clark K."/>
            <person name="Lutzoni F."/>
            <person name="Miadlikowska J."/>
            <person name="Eastwood D.C."/>
            <person name="Hamelin R.C."/>
            <person name="Grigoriev I.V."/>
            <person name="U'Ren J.M."/>
        </authorList>
    </citation>
    <scope>NUCLEOTIDE SEQUENCE [LARGE SCALE GENOMIC DNA]</scope>
    <source>
        <strain evidence="1 2">CBS 119005</strain>
    </source>
</reference>
<name>A0ACB9Z0Y4_9PEZI</name>
<gene>
    <name evidence="1" type="ORF">F4820DRAFT_315849</name>
</gene>
<dbReference type="EMBL" id="MU393479">
    <property type="protein sequence ID" value="KAI4864947.1"/>
    <property type="molecule type" value="Genomic_DNA"/>
</dbReference>
<protein>
    <submittedName>
        <fullName evidence="1">Uncharacterized protein</fullName>
    </submittedName>
</protein>
<evidence type="ECO:0000313" key="2">
    <source>
        <dbReference type="Proteomes" id="UP001497700"/>
    </source>
</evidence>
<sequence>MATRLPSALPRRPTTTAAAPTSIITTILSAPPPTSFLAKPSHTPLSRTPSRAATIIRRPRRPYAFTQLVVQTDGSTYTHRTTAPAALYRAAKDTRNHVLWQPSDRTLRNVEVDEAGKLAAFRGRFGRGWDAEKTGDDAVAATDEASQMERLEAAVAADESQDAADDAAAAGRKTGGARKDAGKDKKEAAAAARPGMDALSDLISSYGAQQEPLREPKPKPVKKK</sequence>
<organism evidence="1 2">
    <name type="scientific">Hypoxylon rubiginosum</name>
    <dbReference type="NCBI Taxonomy" id="110542"/>
    <lineage>
        <taxon>Eukaryota</taxon>
        <taxon>Fungi</taxon>
        <taxon>Dikarya</taxon>
        <taxon>Ascomycota</taxon>
        <taxon>Pezizomycotina</taxon>
        <taxon>Sordariomycetes</taxon>
        <taxon>Xylariomycetidae</taxon>
        <taxon>Xylariales</taxon>
        <taxon>Hypoxylaceae</taxon>
        <taxon>Hypoxylon</taxon>
    </lineage>
</organism>